<dbReference type="Proteomes" id="UP000313395">
    <property type="component" value="Unassembled WGS sequence"/>
</dbReference>
<comment type="subcellular location">
    <subcellularLocation>
        <location evidence="1">Cell membrane</location>
        <topology evidence="1">Multi-pass membrane protein</topology>
    </subcellularLocation>
</comment>
<sequence>MQYRHGHSERKIISMDMRALKKLALLSTSFVVVSGGAIAVNVPAIARDFPEIPLPLVESLTTMPSLFLIVSVLLSHAIARKVGYKRTVLVGLATVLVSGLVPVFVHHFWVIFLSRALFGFGIGLFNSLLVSFIRHSYEGAERAAMIGLQSAFEGIGGMTISFLVGQLLKIDWQTSFWVYLAALPAMLLFAALVPDIPAEPAAVSSQPQQTNPLSTRSKAMDKSVFGYLTLLVVAVMFYMTITVRVTPLMLANGYGDATNGSYILSLIGIGAMTAGFLFGKVFGAVGKYTLPLALFGMGMALVTIGLSDAVWVTGLAAAFCGFSFRTFIPYLFNKVNSSASGNANAATSLLLVGFNIGAAFSPYGIVLVERLFRLTSERGIFFLEGALLLGGGILGGGYHFLAKHAETSAEEV</sequence>
<dbReference type="GO" id="GO:0005886">
    <property type="term" value="C:plasma membrane"/>
    <property type="evidence" value="ECO:0007669"/>
    <property type="project" value="UniProtKB-SubCell"/>
</dbReference>
<reference evidence="9 10" key="1">
    <citation type="submission" date="2019-06" db="EMBL/GenBank/DDBJ databases">
        <title>Description Trichococcus psychrophilus sp. nov., isolated from a cold spring, by genomic and phenotypic analyses.</title>
        <authorList>
            <person name="Zakharyuk A."/>
        </authorList>
    </citation>
    <scope>NUCLEOTIDE SEQUENCE [LARGE SCALE GENOMIC DNA]</scope>
    <source>
        <strain evidence="9 10">SKBG</strain>
    </source>
</reference>
<evidence type="ECO:0000313" key="10">
    <source>
        <dbReference type="Proteomes" id="UP000313395"/>
    </source>
</evidence>
<protein>
    <submittedName>
        <fullName evidence="9">MFS transporter</fullName>
    </submittedName>
</protein>
<dbReference type="InterPro" id="IPR050171">
    <property type="entry name" value="MFS_Transporters"/>
</dbReference>
<organism evidence="9 10">
    <name type="scientific">Trichococcus shcherbakoviae subsp. psychrophilus</name>
    <dbReference type="NCBI Taxonomy" id="2585775"/>
    <lineage>
        <taxon>Bacteria</taxon>
        <taxon>Bacillati</taxon>
        <taxon>Bacillota</taxon>
        <taxon>Bacilli</taxon>
        <taxon>Lactobacillales</taxon>
        <taxon>Carnobacteriaceae</taxon>
        <taxon>Trichococcus</taxon>
    </lineage>
</organism>
<feature type="transmembrane region" description="Helical" evidence="7">
    <location>
        <begin position="294"/>
        <end position="324"/>
    </location>
</feature>
<comment type="caution">
    <text evidence="9">The sequence shown here is derived from an EMBL/GenBank/DDBJ whole genome shotgun (WGS) entry which is preliminary data.</text>
</comment>
<evidence type="ECO:0000256" key="2">
    <source>
        <dbReference type="ARBA" id="ARBA00022448"/>
    </source>
</evidence>
<accession>A0A5C5EC10</accession>
<evidence type="ECO:0000313" key="9">
    <source>
        <dbReference type="EMBL" id="TNV70350.1"/>
    </source>
</evidence>
<dbReference type="EMBL" id="VENO01000001">
    <property type="protein sequence ID" value="TNV70350.1"/>
    <property type="molecule type" value="Genomic_DNA"/>
</dbReference>
<dbReference type="Gene3D" id="1.20.1250.20">
    <property type="entry name" value="MFS general substrate transporter like domains"/>
    <property type="match status" value="1"/>
</dbReference>
<dbReference type="PROSITE" id="PS50850">
    <property type="entry name" value="MFS"/>
    <property type="match status" value="1"/>
</dbReference>
<dbReference type="InterPro" id="IPR011701">
    <property type="entry name" value="MFS"/>
</dbReference>
<evidence type="ECO:0000256" key="5">
    <source>
        <dbReference type="ARBA" id="ARBA00022989"/>
    </source>
</evidence>
<keyword evidence="2" id="KW-0813">Transport</keyword>
<dbReference type="Pfam" id="PF07690">
    <property type="entry name" value="MFS_1"/>
    <property type="match status" value="1"/>
</dbReference>
<dbReference type="GO" id="GO:0022857">
    <property type="term" value="F:transmembrane transporter activity"/>
    <property type="evidence" value="ECO:0007669"/>
    <property type="project" value="InterPro"/>
</dbReference>
<dbReference type="AlphaFoldDB" id="A0A5C5EC10"/>
<evidence type="ECO:0000256" key="7">
    <source>
        <dbReference type="SAM" id="Phobius"/>
    </source>
</evidence>
<evidence type="ECO:0000256" key="6">
    <source>
        <dbReference type="ARBA" id="ARBA00023136"/>
    </source>
</evidence>
<keyword evidence="5 7" id="KW-1133">Transmembrane helix</keyword>
<feature type="transmembrane region" description="Helical" evidence="7">
    <location>
        <begin position="63"/>
        <end position="79"/>
    </location>
</feature>
<keyword evidence="3" id="KW-1003">Cell membrane</keyword>
<keyword evidence="6 7" id="KW-0472">Membrane</keyword>
<dbReference type="SUPFAM" id="SSF103473">
    <property type="entry name" value="MFS general substrate transporter"/>
    <property type="match status" value="1"/>
</dbReference>
<proteinExistence type="predicted"/>
<feature type="transmembrane region" description="Helical" evidence="7">
    <location>
        <begin position="176"/>
        <end position="193"/>
    </location>
</feature>
<gene>
    <name evidence="9" type="ORF">FHK04_03765</name>
</gene>
<evidence type="ECO:0000256" key="1">
    <source>
        <dbReference type="ARBA" id="ARBA00004651"/>
    </source>
</evidence>
<feature type="transmembrane region" description="Helical" evidence="7">
    <location>
        <begin position="224"/>
        <end position="241"/>
    </location>
</feature>
<feature type="transmembrane region" description="Helical" evidence="7">
    <location>
        <begin position="344"/>
        <end position="368"/>
    </location>
</feature>
<evidence type="ECO:0000256" key="4">
    <source>
        <dbReference type="ARBA" id="ARBA00022692"/>
    </source>
</evidence>
<name>A0A5C5EC10_9LACT</name>
<dbReference type="PANTHER" id="PTHR23517">
    <property type="entry name" value="RESISTANCE PROTEIN MDTM, PUTATIVE-RELATED-RELATED"/>
    <property type="match status" value="1"/>
</dbReference>
<dbReference type="PANTHER" id="PTHR23517:SF2">
    <property type="entry name" value="MULTIDRUG RESISTANCE PROTEIN MDTH"/>
    <property type="match status" value="1"/>
</dbReference>
<evidence type="ECO:0000259" key="8">
    <source>
        <dbReference type="PROSITE" id="PS50850"/>
    </source>
</evidence>
<dbReference type="InterPro" id="IPR020846">
    <property type="entry name" value="MFS_dom"/>
</dbReference>
<feature type="transmembrane region" description="Helical" evidence="7">
    <location>
        <begin position="88"/>
        <end position="110"/>
    </location>
</feature>
<evidence type="ECO:0000256" key="3">
    <source>
        <dbReference type="ARBA" id="ARBA00022475"/>
    </source>
</evidence>
<keyword evidence="4 7" id="KW-0812">Transmembrane</keyword>
<feature type="transmembrane region" description="Helical" evidence="7">
    <location>
        <begin position="116"/>
        <end position="133"/>
    </location>
</feature>
<keyword evidence="10" id="KW-1185">Reference proteome</keyword>
<feature type="transmembrane region" description="Helical" evidence="7">
    <location>
        <begin position="145"/>
        <end position="164"/>
    </location>
</feature>
<feature type="domain" description="Major facilitator superfamily (MFS) profile" evidence="8">
    <location>
        <begin position="20"/>
        <end position="403"/>
    </location>
</feature>
<feature type="transmembrane region" description="Helical" evidence="7">
    <location>
        <begin position="261"/>
        <end position="282"/>
    </location>
</feature>
<feature type="transmembrane region" description="Helical" evidence="7">
    <location>
        <begin position="380"/>
        <end position="401"/>
    </location>
</feature>
<dbReference type="InterPro" id="IPR036259">
    <property type="entry name" value="MFS_trans_sf"/>
</dbReference>